<keyword evidence="3" id="KW-1185">Reference proteome</keyword>
<name>A0AAN8EA36_9EURO</name>
<evidence type="ECO:0000313" key="3">
    <source>
        <dbReference type="Proteomes" id="UP001316803"/>
    </source>
</evidence>
<protein>
    <recommendedName>
        <fullName evidence="4">Transmembrane protein</fullName>
    </recommendedName>
</protein>
<dbReference type="AlphaFoldDB" id="A0AAN8EA36"/>
<feature type="transmembrane region" description="Helical" evidence="1">
    <location>
        <begin position="241"/>
        <end position="259"/>
    </location>
</feature>
<comment type="caution">
    <text evidence="2">The sequence shown here is derived from an EMBL/GenBank/DDBJ whole genome shotgun (WGS) entry which is preliminary data.</text>
</comment>
<feature type="transmembrane region" description="Helical" evidence="1">
    <location>
        <begin position="37"/>
        <end position="59"/>
    </location>
</feature>
<keyword evidence="1" id="KW-0812">Transmembrane</keyword>
<feature type="transmembrane region" description="Helical" evidence="1">
    <location>
        <begin position="103"/>
        <end position="123"/>
    </location>
</feature>
<sequence length="315" mass="35322">MLGFVLARFEYLDISGTYAKGAAPGEWHWYRGGHYRIGITLHLFCCLPAGFLMVWQFVPAIRHNFLLFHRINGYVVITLIILSNVGALMIVRRSFGGDMSIQTAAGALVVLTTVGIVMGYINIKRLQVDQHRAWMLRTMFYLGTIISDRILMIISAMITSTIRSYFVVMSCDEISFIVRDEISNITQYMRQNYPACFIDPINASFGSGSMIPDNKVAVQANILGDKTEGTGAAFRLTFGSSLWLAILLHLVGVELYLALTPRESHRLRQVAFQKQLEAGMRDPGSHGLVPERFGDADEWVYDSAGRRMCSDDTET</sequence>
<evidence type="ECO:0000256" key="1">
    <source>
        <dbReference type="SAM" id="Phobius"/>
    </source>
</evidence>
<dbReference type="Proteomes" id="UP001316803">
    <property type="component" value="Unassembled WGS sequence"/>
</dbReference>
<evidence type="ECO:0008006" key="4">
    <source>
        <dbReference type="Google" id="ProtNLM"/>
    </source>
</evidence>
<organism evidence="2 3">
    <name type="scientific">Knufia fluminis</name>
    <dbReference type="NCBI Taxonomy" id="191047"/>
    <lineage>
        <taxon>Eukaryota</taxon>
        <taxon>Fungi</taxon>
        <taxon>Dikarya</taxon>
        <taxon>Ascomycota</taxon>
        <taxon>Pezizomycotina</taxon>
        <taxon>Eurotiomycetes</taxon>
        <taxon>Chaetothyriomycetidae</taxon>
        <taxon>Chaetothyriales</taxon>
        <taxon>Trichomeriaceae</taxon>
        <taxon>Knufia</taxon>
    </lineage>
</organism>
<proteinExistence type="predicted"/>
<keyword evidence="1" id="KW-0472">Membrane</keyword>
<reference evidence="2 3" key="1">
    <citation type="submission" date="2022-12" db="EMBL/GenBank/DDBJ databases">
        <title>Genomic features and morphological characterization of a novel Knufia sp. strain isolated from spacecraft assembly facility.</title>
        <authorList>
            <person name="Teixeira M."/>
            <person name="Chander A.M."/>
            <person name="Stajich J.E."/>
            <person name="Venkateswaran K."/>
        </authorList>
    </citation>
    <scope>NUCLEOTIDE SEQUENCE [LARGE SCALE GENOMIC DNA]</scope>
    <source>
        <strain evidence="2 3">FJI-L2-BK-P2</strain>
    </source>
</reference>
<dbReference type="InterPro" id="IPR018750">
    <property type="entry name" value="DUF2306_membrane"/>
</dbReference>
<dbReference type="Pfam" id="PF10067">
    <property type="entry name" value="DUF2306"/>
    <property type="match status" value="1"/>
</dbReference>
<gene>
    <name evidence="2" type="ORF">OHC33_010056</name>
</gene>
<keyword evidence="1" id="KW-1133">Transmembrane helix</keyword>
<evidence type="ECO:0000313" key="2">
    <source>
        <dbReference type="EMBL" id="KAK5948970.1"/>
    </source>
</evidence>
<accession>A0AAN8EA36</accession>
<feature type="transmembrane region" description="Helical" evidence="1">
    <location>
        <begin position="135"/>
        <end position="158"/>
    </location>
</feature>
<dbReference type="EMBL" id="JAKLMC020000041">
    <property type="protein sequence ID" value="KAK5948970.1"/>
    <property type="molecule type" value="Genomic_DNA"/>
</dbReference>
<feature type="transmembrane region" description="Helical" evidence="1">
    <location>
        <begin position="71"/>
        <end position="91"/>
    </location>
</feature>